<name>A0AAJ0HF25_9PEZI</name>
<evidence type="ECO:0000256" key="1">
    <source>
        <dbReference type="SAM" id="MobiDB-lite"/>
    </source>
</evidence>
<dbReference type="Proteomes" id="UP001275084">
    <property type="component" value="Unassembled WGS sequence"/>
</dbReference>
<evidence type="ECO:0000256" key="2">
    <source>
        <dbReference type="SAM" id="Phobius"/>
    </source>
</evidence>
<feature type="region of interest" description="Disordered" evidence="1">
    <location>
        <begin position="24"/>
        <end position="61"/>
    </location>
</feature>
<proteinExistence type="predicted"/>
<dbReference type="Pfam" id="PF11374">
    <property type="entry name" value="DUF3176"/>
    <property type="match status" value="1"/>
</dbReference>
<keyword evidence="2" id="KW-0812">Transmembrane</keyword>
<reference evidence="3" key="2">
    <citation type="submission" date="2023-06" db="EMBL/GenBank/DDBJ databases">
        <authorList>
            <consortium name="Lawrence Berkeley National Laboratory"/>
            <person name="Haridas S."/>
            <person name="Hensen N."/>
            <person name="Bonometti L."/>
            <person name="Westerberg I."/>
            <person name="Brannstrom I.O."/>
            <person name="Guillou S."/>
            <person name="Cros-Aarteil S."/>
            <person name="Calhoun S."/>
            <person name="Kuo A."/>
            <person name="Mondo S."/>
            <person name="Pangilinan J."/>
            <person name="Riley R."/>
            <person name="Labutti K."/>
            <person name="Andreopoulos B."/>
            <person name="Lipzen A."/>
            <person name="Chen C."/>
            <person name="Yanf M."/>
            <person name="Daum C."/>
            <person name="Ng V."/>
            <person name="Clum A."/>
            <person name="Steindorff A."/>
            <person name="Ohm R."/>
            <person name="Martin F."/>
            <person name="Silar P."/>
            <person name="Natvig D."/>
            <person name="Lalanne C."/>
            <person name="Gautier V."/>
            <person name="Ament-Velasquez S.L."/>
            <person name="Kruys A."/>
            <person name="Hutchinson M.I."/>
            <person name="Powell A.J."/>
            <person name="Barry K."/>
            <person name="Miller A.N."/>
            <person name="Grigoriev I.V."/>
            <person name="Debuchy R."/>
            <person name="Gladieux P."/>
            <person name="Thoren M.H."/>
            <person name="Johannesson H."/>
        </authorList>
    </citation>
    <scope>NUCLEOTIDE SEQUENCE</scope>
    <source>
        <strain evidence="3">CBS 955.72</strain>
    </source>
</reference>
<dbReference type="PANTHER" id="PTHR37576:SF2">
    <property type="entry name" value="DEFECT AT LOW TEMPERATURE PROTEIN 1"/>
    <property type="match status" value="1"/>
</dbReference>
<accession>A0AAJ0HF25</accession>
<dbReference type="AlphaFoldDB" id="A0AAJ0HF25"/>
<dbReference type="PANTHER" id="PTHR37576">
    <property type="entry name" value="DEFECT AT LOW TEMPERATURE PROTEIN 1"/>
    <property type="match status" value="1"/>
</dbReference>
<keyword evidence="2" id="KW-0472">Membrane</keyword>
<evidence type="ECO:0000313" key="3">
    <source>
        <dbReference type="EMBL" id="KAK3349664.1"/>
    </source>
</evidence>
<sequence>MYGPPLGNGQSHYQQYENKFPSNGGFVPLPPGSSHSTAPFAGPPGYFPSQPAANSHHGGYPPTQAPVQTPMQSVQQPVLQHGKPAPWKSGFFARAPFMSFVAIGVALAACAAMGVILTKADRQPIDDWTTVSPTVLLAITTTVANPALHFAFGSAIDVAWWSRSLDKNRKLGDLHHTWALGASLGQTLKHAISHPYKFGVLVAILNGLVNINAPFLQRAITVSTTPVTSVIPLNLLASRELPQGFTASVEGRNKIIGFTQPAFGAIAQQYFTQQPIQVDPSVAAACAGGTCRGTMQGAGYDFGCFTTTIEIPSPSSPEATGDGFDVYNSTIEYDEAVYANGSTPKVIVEVGDPTFNYATVYKPSPGCSGTMRLSQCTIRSALVTYPIVITNGTLTLDPTTTYHDDTIVRHTPPEIFRQAPARSTHGGIALVLEGLFTSSSTTRFSGARGWSLNNQGSALVYQYASVNSSELGDEFACPVSWRDATPDVLAAARELIFRTAVGAANASLAQDQQTVQATQDRTVTIFVVNYAFAAVSLAVTLVTSLAILPLFAGFWRLGRTVSLSPLEIAKAFGAAPVAGVASNTDADGLLKQAGKLPICYGAVTGTDGRTQLKFARSDIVQRPKKGREYAG</sequence>
<reference evidence="3" key="1">
    <citation type="journal article" date="2023" name="Mol. Phylogenet. Evol.">
        <title>Genome-scale phylogeny and comparative genomics of the fungal order Sordariales.</title>
        <authorList>
            <person name="Hensen N."/>
            <person name="Bonometti L."/>
            <person name="Westerberg I."/>
            <person name="Brannstrom I.O."/>
            <person name="Guillou S."/>
            <person name="Cros-Aarteil S."/>
            <person name="Calhoun S."/>
            <person name="Haridas S."/>
            <person name="Kuo A."/>
            <person name="Mondo S."/>
            <person name="Pangilinan J."/>
            <person name="Riley R."/>
            <person name="LaButti K."/>
            <person name="Andreopoulos B."/>
            <person name="Lipzen A."/>
            <person name="Chen C."/>
            <person name="Yan M."/>
            <person name="Daum C."/>
            <person name="Ng V."/>
            <person name="Clum A."/>
            <person name="Steindorff A."/>
            <person name="Ohm R.A."/>
            <person name="Martin F."/>
            <person name="Silar P."/>
            <person name="Natvig D.O."/>
            <person name="Lalanne C."/>
            <person name="Gautier V."/>
            <person name="Ament-Velasquez S.L."/>
            <person name="Kruys A."/>
            <person name="Hutchinson M.I."/>
            <person name="Powell A.J."/>
            <person name="Barry K."/>
            <person name="Miller A.N."/>
            <person name="Grigoriev I.V."/>
            <person name="Debuchy R."/>
            <person name="Gladieux P."/>
            <person name="Hiltunen Thoren M."/>
            <person name="Johannesson H."/>
        </authorList>
    </citation>
    <scope>NUCLEOTIDE SEQUENCE</scope>
    <source>
        <strain evidence="3">CBS 955.72</strain>
    </source>
</reference>
<dbReference type="InterPro" id="IPR021514">
    <property type="entry name" value="DUF3176"/>
</dbReference>
<keyword evidence="2" id="KW-1133">Transmembrane helix</keyword>
<evidence type="ECO:0000313" key="4">
    <source>
        <dbReference type="Proteomes" id="UP001275084"/>
    </source>
</evidence>
<protein>
    <submittedName>
        <fullName evidence="3">Uncharacterized protein</fullName>
    </submittedName>
</protein>
<feature type="transmembrane region" description="Helical" evidence="2">
    <location>
        <begin position="530"/>
        <end position="555"/>
    </location>
</feature>
<dbReference type="EMBL" id="JAUIQD010000005">
    <property type="protein sequence ID" value="KAK3349664.1"/>
    <property type="molecule type" value="Genomic_DNA"/>
</dbReference>
<comment type="caution">
    <text evidence="3">The sequence shown here is derived from an EMBL/GenBank/DDBJ whole genome shotgun (WGS) entry which is preliminary data.</text>
</comment>
<feature type="transmembrane region" description="Helical" evidence="2">
    <location>
        <begin position="97"/>
        <end position="117"/>
    </location>
</feature>
<organism evidence="3 4">
    <name type="scientific">Lasiosphaeria hispida</name>
    <dbReference type="NCBI Taxonomy" id="260671"/>
    <lineage>
        <taxon>Eukaryota</taxon>
        <taxon>Fungi</taxon>
        <taxon>Dikarya</taxon>
        <taxon>Ascomycota</taxon>
        <taxon>Pezizomycotina</taxon>
        <taxon>Sordariomycetes</taxon>
        <taxon>Sordariomycetidae</taxon>
        <taxon>Sordariales</taxon>
        <taxon>Lasiosphaeriaceae</taxon>
        <taxon>Lasiosphaeria</taxon>
    </lineage>
</organism>
<gene>
    <name evidence="3" type="ORF">B0T25DRAFT_247599</name>
</gene>
<keyword evidence="4" id="KW-1185">Reference proteome</keyword>